<dbReference type="AlphaFoldDB" id="A0A948RVS9"/>
<protein>
    <submittedName>
        <fullName evidence="1">Uncharacterized protein</fullName>
    </submittedName>
</protein>
<name>A0A948RVS9_UNCEI</name>
<reference evidence="1" key="1">
    <citation type="submission" date="2021-05" db="EMBL/GenBank/DDBJ databases">
        <title>Energy efficiency and biological interactions define the core microbiome of deep oligotrophic groundwater.</title>
        <authorList>
            <person name="Mehrshad M."/>
            <person name="Lopez-Fernandez M."/>
            <person name="Bell E."/>
            <person name="Bernier-Latmani R."/>
            <person name="Bertilsson S."/>
            <person name="Dopson M."/>
        </authorList>
    </citation>
    <scope>NUCLEOTIDE SEQUENCE</scope>
    <source>
        <strain evidence="1">Modern_marine.mb.64</strain>
    </source>
</reference>
<organism evidence="1 2">
    <name type="scientific">Eiseniibacteriota bacterium</name>
    <dbReference type="NCBI Taxonomy" id="2212470"/>
    <lineage>
        <taxon>Bacteria</taxon>
        <taxon>Candidatus Eiseniibacteriota</taxon>
    </lineage>
</organism>
<sequence>MVRKIAMGLACLEPLKFPTGTVIEFLTLLYLMHHDDLMEMLPADGRRIAAPA</sequence>
<gene>
    <name evidence="1" type="ORF">KJ970_13555</name>
</gene>
<evidence type="ECO:0000313" key="1">
    <source>
        <dbReference type="EMBL" id="MBU2691940.1"/>
    </source>
</evidence>
<comment type="caution">
    <text evidence="1">The sequence shown here is derived from an EMBL/GenBank/DDBJ whole genome shotgun (WGS) entry which is preliminary data.</text>
</comment>
<evidence type="ECO:0000313" key="2">
    <source>
        <dbReference type="Proteomes" id="UP000777784"/>
    </source>
</evidence>
<proteinExistence type="predicted"/>
<dbReference type="EMBL" id="JAHJDP010000077">
    <property type="protein sequence ID" value="MBU2691940.1"/>
    <property type="molecule type" value="Genomic_DNA"/>
</dbReference>
<accession>A0A948RVS9</accession>
<dbReference type="Proteomes" id="UP000777784">
    <property type="component" value="Unassembled WGS sequence"/>
</dbReference>